<dbReference type="EMBL" id="CP089051">
    <property type="protein sequence ID" value="UYF72025.1"/>
    <property type="molecule type" value="Genomic_DNA"/>
</dbReference>
<evidence type="ECO:0000313" key="3">
    <source>
        <dbReference type="Proteomes" id="UP001164064"/>
    </source>
</evidence>
<evidence type="ECO:0000259" key="1">
    <source>
        <dbReference type="Pfam" id="PF16289"/>
    </source>
</evidence>
<gene>
    <name evidence="2" type="ORF">LSO60_01685</name>
</gene>
<evidence type="ECO:0000313" key="2">
    <source>
        <dbReference type="EMBL" id="UYF72025.1"/>
    </source>
</evidence>
<proteinExistence type="predicted"/>
<feature type="domain" description="DUF4935" evidence="1">
    <location>
        <begin position="4"/>
        <end position="180"/>
    </location>
</feature>
<name>A0AA46NFS7_9GAMM</name>
<sequence length="333" mass="38374">MFYIFLDTCVFLDISTKKQELPLVSALEELVRTKVAKLVVIDLVAQEYERNKEEVANKTAKRLSQEFKQVKAVVSEFAKKNKAQTIEVLNDINARLPLLTDANYATINRVERLIESAEKISISERSKIAAIQRGLDKKAPFHISKNSVADAVIIEQFYEFSLGVNTADSCFFITHNHNDFSAKDHRKPHTDFENIFNGNTCYFNNLASAINQIDNNYLAEIEFEYDFTEETRGLREILDVLDELVDKICYNRHQNLIWKINEGEIEIVPKGTKHYGNHFIHEDILEGAIKSAKQVKETYEDVGPWNDFEWGMINGKLSALRWVLGDEWDMLDT</sequence>
<dbReference type="InterPro" id="IPR032557">
    <property type="entry name" value="DUF4935"/>
</dbReference>
<dbReference type="RefSeq" id="WP_263512760.1">
    <property type="nucleotide sequence ID" value="NZ_CP089051.1"/>
</dbReference>
<dbReference type="Pfam" id="PF16289">
    <property type="entry name" value="PIN_12"/>
    <property type="match status" value="1"/>
</dbReference>
<accession>A0AA46NFS7</accession>
<dbReference type="AlphaFoldDB" id="A0AA46NFS7"/>
<protein>
    <submittedName>
        <fullName evidence="2">PIN domain-containing protein</fullName>
    </submittedName>
</protein>
<reference evidence="2" key="1">
    <citation type="journal article" date="2022" name="J Glob Antimicrob Resist">
        <title>Comparative analysis of IMP-4- and OXA-58-containing plasmids of three carbapenemase-producing Acinetobacter ursingii strains in the Netherlands.</title>
        <authorList>
            <person name="Hendrickx A.P.A."/>
            <person name="Schade R.P."/>
            <person name="Landman F."/>
            <person name="Bosch T."/>
            <person name="Schouls L.M."/>
            <person name="van Dijk K."/>
        </authorList>
    </citation>
    <scope>NUCLEOTIDE SEQUENCE</scope>
    <source>
        <strain evidence="2">RIVM_C010559</strain>
    </source>
</reference>
<dbReference type="Proteomes" id="UP001164064">
    <property type="component" value="Chromosome"/>
</dbReference>
<organism evidence="2 3">
    <name type="scientific">Acinetobacter ursingii</name>
    <dbReference type="NCBI Taxonomy" id="108980"/>
    <lineage>
        <taxon>Bacteria</taxon>
        <taxon>Pseudomonadati</taxon>
        <taxon>Pseudomonadota</taxon>
        <taxon>Gammaproteobacteria</taxon>
        <taxon>Moraxellales</taxon>
        <taxon>Moraxellaceae</taxon>
        <taxon>Acinetobacter</taxon>
    </lineage>
</organism>